<accession>A0A3M8RB69</accession>
<dbReference type="InterPro" id="IPR036291">
    <property type="entry name" value="NAD(P)-bd_dom_sf"/>
</dbReference>
<gene>
    <name evidence="2" type="primary">rfbG</name>
    <name evidence="2" type="ORF">EC580_05440</name>
</gene>
<dbReference type="OrthoDB" id="5289052at2"/>
<dbReference type="InterPro" id="IPR016040">
    <property type="entry name" value="NAD(P)-bd_dom"/>
</dbReference>
<evidence type="ECO:0000259" key="1">
    <source>
        <dbReference type="Pfam" id="PF16363"/>
    </source>
</evidence>
<dbReference type="AlphaFoldDB" id="A0A3M8RB69"/>
<name>A0A3M8RB69_9PROT</name>
<dbReference type="EC" id="4.2.1.45" evidence="2"/>
<dbReference type="GO" id="GO:0047733">
    <property type="term" value="F:CDP-glucose 4,6-dehydratase activity"/>
    <property type="evidence" value="ECO:0007669"/>
    <property type="project" value="UniProtKB-EC"/>
</dbReference>
<dbReference type="Gene3D" id="3.40.50.720">
    <property type="entry name" value="NAD(P)-binding Rossmann-like Domain"/>
    <property type="match status" value="1"/>
</dbReference>
<reference evidence="2" key="1">
    <citation type="submission" date="2018-10" db="EMBL/GenBank/DDBJ databases">
        <title>Acidithiobacillus sulfuriphilus sp. nov.: an extremely acidophilic sulfur-oxidizing chemolithotroph isolated from a neutral pH environment.</title>
        <authorList>
            <person name="Falagan C."/>
            <person name="Moya-Beltran A."/>
            <person name="Quatrini R."/>
            <person name="Johnson D.B."/>
        </authorList>
    </citation>
    <scope>NUCLEOTIDE SEQUENCE [LARGE SCALE GENOMIC DNA]</scope>
    <source>
        <strain evidence="2">CJ-2</strain>
    </source>
</reference>
<comment type="caution">
    <text evidence="2">The sequence shown here is derived from an EMBL/GenBank/DDBJ whole genome shotgun (WGS) entry which is preliminary data.</text>
</comment>
<proteinExistence type="predicted"/>
<dbReference type="CDD" id="cd05252">
    <property type="entry name" value="CDP_GD_SDR_e"/>
    <property type="match status" value="1"/>
</dbReference>
<dbReference type="NCBIfam" id="TIGR02622">
    <property type="entry name" value="CDP_4_6_dhtase"/>
    <property type="match status" value="1"/>
</dbReference>
<protein>
    <submittedName>
        <fullName evidence="2">CDP-glucose 4,6-dehydratase</fullName>
        <ecNumber evidence="2">4.2.1.45</ecNumber>
    </submittedName>
</protein>
<dbReference type="EMBL" id="RIZI01000147">
    <property type="protein sequence ID" value="RNF64912.1"/>
    <property type="molecule type" value="Genomic_DNA"/>
</dbReference>
<dbReference type="PANTHER" id="PTHR43000">
    <property type="entry name" value="DTDP-D-GLUCOSE 4,6-DEHYDRATASE-RELATED"/>
    <property type="match status" value="1"/>
</dbReference>
<dbReference type="InterPro" id="IPR013445">
    <property type="entry name" value="CDP_4_6_deHydtase"/>
</dbReference>
<feature type="domain" description="NAD(P)-binding" evidence="1">
    <location>
        <begin position="19"/>
        <end position="325"/>
    </location>
</feature>
<evidence type="ECO:0000313" key="2">
    <source>
        <dbReference type="EMBL" id="RNF64912.1"/>
    </source>
</evidence>
<sequence>MENLDMRLFADQYRGRKVLLTGHTGFKGSWLALWLTEMGAEVTGMALPPEADPNHWDLLRLNMSDHRCDLRDGSAVLHVLASTQPEIVFHLAAQPLVRRSYRDPLQTWSTNVMGTANLLEACRQTPSVRAILVVTSDKCYENREWSWGYRETDRLGGHDPYSASKAATEMVVASYRHSFFHGEGAPLLASARAGNVIGGGDWSEDRLIPDLVRAITQQSLLEIRSPGATRPWQHVLESLSGYLLLGQQLLEGRRELAEGWNFGPDAEGNRTVADVLARLQAHWPDLSWQASAQPQPHEAHLLYLDSAKAKARLGWKPVWSLSDAVIATADWYRAYLEHGNVISRAQLGAYIARARAAGVTWSAA</sequence>
<dbReference type="SUPFAM" id="SSF51735">
    <property type="entry name" value="NAD(P)-binding Rossmann-fold domains"/>
    <property type="match status" value="1"/>
</dbReference>
<dbReference type="Gene3D" id="3.90.25.10">
    <property type="entry name" value="UDP-galactose 4-epimerase, domain 1"/>
    <property type="match status" value="1"/>
</dbReference>
<keyword evidence="2" id="KW-0456">Lyase</keyword>
<dbReference type="Pfam" id="PF16363">
    <property type="entry name" value="GDP_Man_Dehyd"/>
    <property type="match status" value="1"/>
</dbReference>
<organism evidence="2">
    <name type="scientific">Acidithiobacillus sulfuriphilus</name>
    <dbReference type="NCBI Taxonomy" id="1867749"/>
    <lineage>
        <taxon>Bacteria</taxon>
        <taxon>Pseudomonadati</taxon>
        <taxon>Pseudomonadota</taxon>
        <taxon>Acidithiobacillia</taxon>
        <taxon>Acidithiobacillales</taxon>
        <taxon>Acidithiobacillaceae</taxon>
        <taxon>Acidithiobacillus</taxon>
    </lineage>
</organism>